<name>A0A840Z2J8_9SPHN</name>
<comment type="similarity">
    <text evidence="1">Belongs to the LysR transcriptional regulatory family.</text>
</comment>
<dbReference type="PANTHER" id="PTHR30346">
    <property type="entry name" value="TRANSCRIPTIONAL DUAL REGULATOR HCAR-RELATED"/>
    <property type="match status" value="1"/>
</dbReference>
<organism evidence="6 7">
    <name type="scientific">Stakelama sediminis</name>
    <dbReference type="NCBI Taxonomy" id="463200"/>
    <lineage>
        <taxon>Bacteria</taxon>
        <taxon>Pseudomonadati</taxon>
        <taxon>Pseudomonadota</taxon>
        <taxon>Alphaproteobacteria</taxon>
        <taxon>Sphingomonadales</taxon>
        <taxon>Sphingomonadaceae</taxon>
        <taxon>Stakelama</taxon>
    </lineage>
</organism>
<dbReference type="PANTHER" id="PTHR30346:SF0">
    <property type="entry name" value="HCA OPERON TRANSCRIPTIONAL ACTIVATOR HCAR"/>
    <property type="match status" value="1"/>
</dbReference>
<dbReference type="Gene3D" id="3.40.190.10">
    <property type="entry name" value="Periplasmic binding protein-like II"/>
    <property type="match status" value="2"/>
</dbReference>
<dbReference type="GO" id="GO:0003677">
    <property type="term" value="F:DNA binding"/>
    <property type="evidence" value="ECO:0007669"/>
    <property type="project" value="UniProtKB-KW"/>
</dbReference>
<evidence type="ECO:0000313" key="6">
    <source>
        <dbReference type="EMBL" id="MBB5719892.1"/>
    </source>
</evidence>
<comment type="caution">
    <text evidence="6">The sequence shown here is derived from an EMBL/GenBank/DDBJ whole genome shotgun (WGS) entry which is preliminary data.</text>
</comment>
<evidence type="ECO:0000256" key="3">
    <source>
        <dbReference type="ARBA" id="ARBA00023125"/>
    </source>
</evidence>
<dbReference type="InterPro" id="IPR036388">
    <property type="entry name" value="WH-like_DNA-bd_sf"/>
</dbReference>
<keyword evidence="4" id="KW-0804">Transcription</keyword>
<dbReference type="Proteomes" id="UP000554342">
    <property type="component" value="Unassembled WGS sequence"/>
</dbReference>
<dbReference type="Pfam" id="PF03466">
    <property type="entry name" value="LysR_substrate"/>
    <property type="match status" value="1"/>
</dbReference>
<dbReference type="Pfam" id="PF00126">
    <property type="entry name" value="HTH_1"/>
    <property type="match status" value="1"/>
</dbReference>
<dbReference type="PROSITE" id="PS50931">
    <property type="entry name" value="HTH_LYSR"/>
    <property type="match status" value="1"/>
</dbReference>
<feature type="domain" description="HTH lysR-type" evidence="5">
    <location>
        <begin position="22"/>
        <end position="80"/>
    </location>
</feature>
<protein>
    <submittedName>
        <fullName evidence="6">DNA-binding transcriptional LysR family regulator</fullName>
    </submittedName>
</protein>
<dbReference type="SUPFAM" id="SSF46785">
    <property type="entry name" value="Winged helix' DNA-binding domain"/>
    <property type="match status" value="1"/>
</dbReference>
<dbReference type="InterPro" id="IPR000847">
    <property type="entry name" value="LysR_HTH_N"/>
</dbReference>
<gene>
    <name evidence="6" type="ORF">FHR23_002848</name>
</gene>
<dbReference type="InterPro" id="IPR005119">
    <property type="entry name" value="LysR_subst-bd"/>
</dbReference>
<evidence type="ECO:0000256" key="1">
    <source>
        <dbReference type="ARBA" id="ARBA00009437"/>
    </source>
</evidence>
<sequence length="326" mass="35743">MPKKVMTGLGEFHNAPRSNRRPEFRQLEAFLKVTETRSFAEAARQLGISQPAVSQAIARLEELYGGDLFVRRRGSPVTLTPIGQAILPSAKLLLFTVDRQIDRAFATAQSRAGSLTVGIHPALAFGPVIDSLVELRAERPGVQFQLVEGPPGDLYRRLNEESLDIMFMALHPEVDGGVNVQERLWADRLVVALPAHHPLVANPKLQWSDLSSVSVILRSNDGDLSDYRALAARMGDLPLDCYLHDVSRGTLIEMVRRGLGATLLLASTIQPLADVAYRPIYEDNASICIEALWPKHDCNPLRHALLACVRRYAADCGAASELSSPG</sequence>
<evidence type="ECO:0000256" key="2">
    <source>
        <dbReference type="ARBA" id="ARBA00023015"/>
    </source>
</evidence>
<dbReference type="AlphaFoldDB" id="A0A840Z2J8"/>
<dbReference type="CDD" id="cd08414">
    <property type="entry name" value="PBP2_LTTR_aromatics_like"/>
    <property type="match status" value="1"/>
</dbReference>
<accession>A0A840Z2J8</accession>
<dbReference type="RefSeq" id="WP_184005225.1">
    <property type="nucleotide sequence ID" value="NZ_BAABIF010000006.1"/>
</dbReference>
<dbReference type="PRINTS" id="PR00039">
    <property type="entry name" value="HTHLYSR"/>
</dbReference>
<dbReference type="EMBL" id="JACIJI010000006">
    <property type="protein sequence ID" value="MBB5719892.1"/>
    <property type="molecule type" value="Genomic_DNA"/>
</dbReference>
<evidence type="ECO:0000313" key="7">
    <source>
        <dbReference type="Proteomes" id="UP000554342"/>
    </source>
</evidence>
<dbReference type="InterPro" id="IPR036390">
    <property type="entry name" value="WH_DNA-bd_sf"/>
</dbReference>
<keyword evidence="2" id="KW-0805">Transcription regulation</keyword>
<reference evidence="6 7" key="1">
    <citation type="submission" date="2020-08" db="EMBL/GenBank/DDBJ databases">
        <title>Genomic Encyclopedia of Type Strains, Phase IV (KMG-IV): sequencing the most valuable type-strain genomes for metagenomic binning, comparative biology and taxonomic classification.</title>
        <authorList>
            <person name="Goeker M."/>
        </authorList>
    </citation>
    <scope>NUCLEOTIDE SEQUENCE [LARGE SCALE GENOMIC DNA]</scope>
    <source>
        <strain evidence="6 7">DSM 27203</strain>
    </source>
</reference>
<keyword evidence="3 6" id="KW-0238">DNA-binding</keyword>
<dbReference type="SUPFAM" id="SSF53850">
    <property type="entry name" value="Periplasmic binding protein-like II"/>
    <property type="match status" value="1"/>
</dbReference>
<proteinExistence type="inferred from homology"/>
<dbReference type="GO" id="GO:0032993">
    <property type="term" value="C:protein-DNA complex"/>
    <property type="evidence" value="ECO:0007669"/>
    <property type="project" value="TreeGrafter"/>
</dbReference>
<dbReference type="Gene3D" id="1.10.10.10">
    <property type="entry name" value="Winged helix-like DNA-binding domain superfamily/Winged helix DNA-binding domain"/>
    <property type="match status" value="1"/>
</dbReference>
<evidence type="ECO:0000256" key="4">
    <source>
        <dbReference type="ARBA" id="ARBA00023163"/>
    </source>
</evidence>
<keyword evidence="7" id="KW-1185">Reference proteome</keyword>
<dbReference type="FunFam" id="1.10.10.10:FF:000001">
    <property type="entry name" value="LysR family transcriptional regulator"/>
    <property type="match status" value="1"/>
</dbReference>
<dbReference type="GO" id="GO:0003700">
    <property type="term" value="F:DNA-binding transcription factor activity"/>
    <property type="evidence" value="ECO:0007669"/>
    <property type="project" value="InterPro"/>
</dbReference>
<evidence type="ECO:0000259" key="5">
    <source>
        <dbReference type="PROSITE" id="PS50931"/>
    </source>
</evidence>